<evidence type="ECO:0000313" key="2">
    <source>
        <dbReference type="EMBL" id="QUP56863.1"/>
    </source>
</evidence>
<keyword evidence="2" id="KW-0614">Plasmid</keyword>
<organism evidence="2 3">
    <name type="scientific">Ralstonia syzygii</name>
    <dbReference type="NCBI Taxonomy" id="28097"/>
    <lineage>
        <taxon>Bacteria</taxon>
        <taxon>Pseudomonadati</taxon>
        <taxon>Pseudomonadota</taxon>
        <taxon>Betaproteobacteria</taxon>
        <taxon>Burkholderiales</taxon>
        <taxon>Burkholderiaceae</taxon>
        <taxon>Ralstonia</taxon>
        <taxon>Ralstonia solanacearum species complex</taxon>
    </lineage>
</organism>
<geneLocation type="plasmid" evidence="2 3">
    <name>pLLRS-1</name>
</geneLocation>
<accession>A0ABX7ZN17</accession>
<evidence type="ECO:0000256" key="1">
    <source>
        <dbReference type="SAM" id="MobiDB-lite"/>
    </source>
</evidence>
<dbReference type="EMBL" id="CP046730">
    <property type="protein sequence ID" value="QUP56863.1"/>
    <property type="molecule type" value="Genomic_DNA"/>
</dbReference>
<keyword evidence="3" id="KW-1185">Reference proteome</keyword>
<evidence type="ECO:0000313" key="3">
    <source>
        <dbReference type="Proteomes" id="UP000677898"/>
    </source>
</evidence>
<reference evidence="2 3" key="1">
    <citation type="journal article" date="2021" name="Phytopathology">
        <title>Complete genome sequence of Ralstonia syzygii subsp. indonesiensis strain LLRS-1, isolated from wilted tobacco in China.</title>
        <authorList>
            <person name="Lu C.H."/>
            <person name="Li J.Y."/>
            <person name="Mi M.G."/>
            <person name="Lin Z.L."/>
            <person name="Jiang N."/>
            <person name="Gai X."/>
            <person name="Ma J.H."/>
            <person name="Lei L.P."/>
            <person name="Xia Z.Y."/>
        </authorList>
    </citation>
    <scope>NUCLEOTIDE SEQUENCE [LARGE SCALE GENOMIC DNA]</scope>
    <source>
        <strain evidence="2 3">LLRS-1</strain>
    </source>
</reference>
<protein>
    <submittedName>
        <fullName evidence="2">Uncharacterized protein</fullName>
    </submittedName>
</protein>
<dbReference type="Proteomes" id="UP000677898">
    <property type="component" value="Plasmid pLLRS-1"/>
</dbReference>
<feature type="region of interest" description="Disordered" evidence="1">
    <location>
        <begin position="1"/>
        <end position="22"/>
    </location>
</feature>
<name>A0ABX7ZN17_9RALS</name>
<dbReference type="RefSeq" id="WP_211905542.1">
    <property type="nucleotide sequence ID" value="NZ_CP046730.1"/>
</dbReference>
<feature type="compositionally biased region" description="Low complexity" evidence="1">
    <location>
        <begin position="1"/>
        <end position="16"/>
    </location>
</feature>
<gene>
    <name evidence="2" type="ORF">GO998_24885</name>
</gene>
<proteinExistence type="predicted"/>
<sequence length="82" mass="9038">MLGDGAAAPGFTPAGFQPVEGFSGTPRMIGVPRCLARRSSRRGMDDRFSVHPFLIRPARWSSSWNKDRFRISWGGGIRGAFI</sequence>